<evidence type="ECO:0000256" key="3">
    <source>
        <dbReference type="PIRSR" id="PIRSR001365-1"/>
    </source>
</evidence>
<keyword evidence="6" id="KW-1185">Reference proteome</keyword>
<feature type="binding site" evidence="4">
    <location>
        <position position="202"/>
    </location>
    <ligand>
        <name>pyruvate</name>
        <dbReference type="ChEBI" id="CHEBI:15361"/>
    </ligand>
</feature>
<sequence length="297" mass="32299">MWRGVYPAVTTKFTEDDRLDIAEMERCFALQMAAGVDGLIVCGSLGEAMALEPEEKIEILKVAKGVAGEKPVLMTVCESSTKRACRAALDAAEAGANGLMVLPGVPYRSQPHETVAHIKQVTKAAGLPVMVYNNPVAYGVDVTLDMFAQLANDPLIVAMKESTDDIRRATEVINRFGDRFAVFTGVDNLALESLLMGADGWVAGLVVAFPRETVAIWKLVEAGRMEEARAIYRWFRPLLDLDVSTNLVQNIKLAEVHALGSTDRCRAPRIALSGAERDRVEGVIKAAIACRPQLPEF</sequence>
<feature type="active site" description="Proton donor/acceptor" evidence="3">
    <location>
        <position position="132"/>
    </location>
</feature>
<protein>
    <submittedName>
        <fullName evidence="5">Dihydrodipicolinate synthase family protein</fullName>
    </submittedName>
</protein>
<dbReference type="STRING" id="197461.A3843_11090"/>
<dbReference type="Gene3D" id="3.20.20.70">
    <property type="entry name" value="Aldolase class I"/>
    <property type="match status" value="1"/>
</dbReference>
<dbReference type="SMART" id="SM01130">
    <property type="entry name" value="DHDPS"/>
    <property type="match status" value="1"/>
</dbReference>
<keyword evidence="1 2" id="KW-0456">Lyase</keyword>
<dbReference type="Proteomes" id="UP000185783">
    <property type="component" value="Unassembled WGS sequence"/>
</dbReference>
<evidence type="ECO:0000256" key="4">
    <source>
        <dbReference type="PIRSR" id="PIRSR001365-2"/>
    </source>
</evidence>
<organism evidence="5 6">
    <name type="scientific">Pseudovibrio exalbescens</name>
    <dbReference type="NCBI Taxonomy" id="197461"/>
    <lineage>
        <taxon>Bacteria</taxon>
        <taxon>Pseudomonadati</taxon>
        <taxon>Pseudomonadota</taxon>
        <taxon>Alphaproteobacteria</taxon>
        <taxon>Hyphomicrobiales</taxon>
        <taxon>Stappiaceae</taxon>
        <taxon>Pseudovibrio</taxon>
    </lineage>
</organism>
<dbReference type="Pfam" id="PF00701">
    <property type="entry name" value="DHDPS"/>
    <property type="match status" value="1"/>
</dbReference>
<dbReference type="GO" id="GO:0008840">
    <property type="term" value="F:4-hydroxy-tetrahydrodipicolinate synthase activity"/>
    <property type="evidence" value="ECO:0007669"/>
    <property type="project" value="TreeGrafter"/>
</dbReference>
<dbReference type="RefSeq" id="WP_028481086.1">
    <property type="nucleotide sequence ID" value="NZ_LVVZ01000015.1"/>
</dbReference>
<dbReference type="SUPFAM" id="SSF51569">
    <property type="entry name" value="Aldolase"/>
    <property type="match status" value="1"/>
</dbReference>
<dbReference type="PRINTS" id="PR00146">
    <property type="entry name" value="DHPICSNTHASE"/>
</dbReference>
<comment type="similarity">
    <text evidence="2">Belongs to the DapA family.</text>
</comment>
<reference evidence="5 6" key="1">
    <citation type="submission" date="2016-03" db="EMBL/GenBank/DDBJ databases">
        <title>Genome sequence of Nesiotobacter sp. nov., a moderately halophilic alphaproteobacterium isolated from the Yellow Sea, China.</title>
        <authorList>
            <person name="Zhang G."/>
            <person name="Zhang R."/>
        </authorList>
    </citation>
    <scope>NUCLEOTIDE SEQUENCE [LARGE SCALE GENOMIC DNA]</scope>
    <source>
        <strain evidence="5 6">WB1-6</strain>
    </source>
</reference>
<feature type="active site" description="Schiff-base intermediate with substrate" evidence="3">
    <location>
        <position position="160"/>
    </location>
</feature>
<accession>A0A1U7JHC5</accession>
<dbReference type="PANTHER" id="PTHR12128:SF72">
    <property type="entry name" value="DIHYDRODIPICOLINATE SYNTHASE"/>
    <property type="match status" value="1"/>
</dbReference>
<proteinExistence type="inferred from homology"/>
<evidence type="ECO:0000256" key="1">
    <source>
        <dbReference type="ARBA" id="ARBA00023239"/>
    </source>
</evidence>
<name>A0A1U7JHC5_9HYPH</name>
<dbReference type="EMBL" id="LVVZ01000015">
    <property type="protein sequence ID" value="OKL44105.1"/>
    <property type="molecule type" value="Genomic_DNA"/>
</dbReference>
<dbReference type="CDD" id="cd00408">
    <property type="entry name" value="DHDPS-like"/>
    <property type="match status" value="1"/>
</dbReference>
<evidence type="ECO:0000313" key="6">
    <source>
        <dbReference type="Proteomes" id="UP000185783"/>
    </source>
</evidence>
<comment type="caution">
    <text evidence="5">The sequence shown here is derived from an EMBL/GenBank/DDBJ whole genome shotgun (WGS) entry which is preliminary data.</text>
</comment>
<dbReference type="AlphaFoldDB" id="A0A1U7JHC5"/>
<dbReference type="InterPro" id="IPR013785">
    <property type="entry name" value="Aldolase_TIM"/>
</dbReference>
<evidence type="ECO:0000313" key="5">
    <source>
        <dbReference type="EMBL" id="OKL44105.1"/>
    </source>
</evidence>
<dbReference type="PANTHER" id="PTHR12128">
    <property type="entry name" value="DIHYDRODIPICOLINATE SYNTHASE"/>
    <property type="match status" value="1"/>
</dbReference>
<dbReference type="PIRSF" id="PIRSF001365">
    <property type="entry name" value="DHDPS"/>
    <property type="match status" value="1"/>
</dbReference>
<gene>
    <name evidence="5" type="ORF">A3843_11090</name>
</gene>
<dbReference type="InterPro" id="IPR002220">
    <property type="entry name" value="DapA-like"/>
</dbReference>
<evidence type="ECO:0000256" key="2">
    <source>
        <dbReference type="PIRNR" id="PIRNR001365"/>
    </source>
</evidence>